<accession>A0A7L9RTT1</accession>
<evidence type="ECO:0000313" key="7">
    <source>
        <dbReference type="EMBL" id="QOL19972.1"/>
    </source>
</evidence>
<keyword evidence="8" id="KW-1185">Reference proteome</keyword>
<dbReference type="GO" id="GO:0006364">
    <property type="term" value="P:rRNA processing"/>
    <property type="evidence" value="ECO:0007669"/>
    <property type="project" value="TreeGrafter"/>
</dbReference>
<dbReference type="PANTHER" id="PTHR30001">
    <property type="entry name" value="RIBONUCLEASE"/>
    <property type="match status" value="1"/>
</dbReference>
<keyword evidence="3" id="KW-0378">Hydrolase</keyword>
<keyword evidence="2" id="KW-0479">Metal-binding</keyword>
<evidence type="ECO:0000313" key="8">
    <source>
        <dbReference type="Proteomes" id="UP000594001"/>
    </source>
</evidence>
<dbReference type="GO" id="GO:0003723">
    <property type="term" value="F:RNA binding"/>
    <property type="evidence" value="ECO:0007669"/>
    <property type="project" value="UniProtKB-KW"/>
</dbReference>
<evidence type="ECO:0000256" key="2">
    <source>
        <dbReference type="ARBA" id="ARBA00022723"/>
    </source>
</evidence>
<name>A0A7L9RTT1_9PROT</name>
<protein>
    <submittedName>
        <fullName evidence="7">Ribonuclease, Rne/Rng family</fullName>
    </submittedName>
</protein>
<feature type="domain" description="RNA-binding protein AU-1/Ribonuclease E/G" evidence="6">
    <location>
        <begin position="113"/>
        <end position="349"/>
    </location>
</feature>
<dbReference type="KEGG" id="pbal:CPBP_00747"/>
<evidence type="ECO:0000256" key="5">
    <source>
        <dbReference type="ARBA" id="ARBA00022884"/>
    </source>
</evidence>
<dbReference type="GO" id="GO:0004540">
    <property type="term" value="F:RNA nuclease activity"/>
    <property type="evidence" value="ECO:0007669"/>
    <property type="project" value="InterPro"/>
</dbReference>
<keyword evidence="5" id="KW-0694">RNA-binding</keyword>
<dbReference type="Proteomes" id="UP000594001">
    <property type="component" value="Chromosome"/>
</dbReference>
<proteinExistence type="predicted"/>
<sequence>METSYQIYIDKKTIDQNNIYRVFVGQSGSICSVNAFVDQDAHGKIYHGKVAQIFSNGKAKVQIDTNAILYAERSFKEANLNVGESVWVQAHSISPTEMEHKDLKGTLNIALPCGPVILYPFEPGVHISHRLKQYPEFAHNLKLQFAALAGRFGVKFRLSAKDYSFKLLEHIISFSKTVWDQHAYNKPEFATLNSLLSYCLHPVEIFTNDPESCEWLVSSMERIFETRIKIRRLPDDIEFLEEAWDRVSSRVFPLLNGGSILIEETSACTTIDINAGSDQSFTNVNREVMRVLPKILYQGRYGGKIVVDMLPIPNREESERLVRQFESEWSALDVSAQLFGVSKMGLLEFILPRRGYPLGWIDKNILKN</sequence>
<dbReference type="InterPro" id="IPR019307">
    <property type="entry name" value="RNA-bd_AU-1/RNase_E/G"/>
</dbReference>
<dbReference type="InterPro" id="IPR004659">
    <property type="entry name" value="RNase_E/G"/>
</dbReference>
<reference evidence="7 8" key="1">
    <citation type="submission" date="2020-06" db="EMBL/GenBank/DDBJ databases">
        <title>The endosymbiont of the kinetoplastid Bodo saltans is a Paracaedibacter-like alpha-proteobacterium possessing a putative toxin-antitoxin system.</title>
        <authorList>
            <person name="Midha S."/>
            <person name="Rigden D.J."/>
            <person name="Siozios S."/>
            <person name="Hurst G.D.D."/>
            <person name="Jackson A.P."/>
        </authorList>
    </citation>
    <scope>NUCLEOTIDE SEQUENCE [LARGE SCALE GENOMIC DNA]</scope>
    <source>
        <strain evidence="7">Lake Konstanz</strain>
    </source>
</reference>
<evidence type="ECO:0000259" key="6">
    <source>
        <dbReference type="Pfam" id="PF10150"/>
    </source>
</evidence>
<dbReference type="GO" id="GO:0005737">
    <property type="term" value="C:cytoplasm"/>
    <property type="evidence" value="ECO:0007669"/>
    <property type="project" value="TreeGrafter"/>
</dbReference>
<gene>
    <name evidence="7" type="ORF">CPBP_00747</name>
</gene>
<dbReference type="PANTHER" id="PTHR30001:SF0">
    <property type="entry name" value="RIBONUCLEASE G"/>
    <property type="match status" value="1"/>
</dbReference>
<dbReference type="Pfam" id="PF10150">
    <property type="entry name" value="RNase_E_G"/>
    <property type="match status" value="1"/>
</dbReference>
<dbReference type="EMBL" id="CP054719">
    <property type="protein sequence ID" value="QOL19972.1"/>
    <property type="molecule type" value="Genomic_DNA"/>
</dbReference>
<dbReference type="AlphaFoldDB" id="A0A7L9RTT1"/>
<dbReference type="GO" id="GO:0046872">
    <property type="term" value="F:metal ion binding"/>
    <property type="evidence" value="ECO:0007669"/>
    <property type="project" value="UniProtKB-KW"/>
</dbReference>
<comment type="cofactor">
    <cofactor evidence="1">
        <name>Mg(2+)</name>
        <dbReference type="ChEBI" id="CHEBI:18420"/>
    </cofactor>
</comment>
<organism evidence="7 8">
    <name type="scientific">Candidatus Bodocaedibacter vickermanii</name>
    <dbReference type="NCBI Taxonomy" id="2741701"/>
    <lineage>
        <taxon>Bacteria</taxon>
        <taxon>Pseudomonadati</taxon>
        <taxon>Pseudomonadota</taxon>
        <taxon>Alphaproteobacteria</taxon>
        <taxon>Holosporales</taxon>
        <taxon>Candidatus Paracaedibacteraceae</taxon>
        <taxon>Candidatus Bodocaedibacter</taxon>
    </lineage>
</organism>
<keyword evidence="4" id="KW-0460">Magnesium</keyword>
<dbReference type="GO" id="GO:0016787">
    <property type="term" value="F:hydrolase activity"/>
    <property type="evidence" value="ECO:0007669"/>
    <property type="project" value="UniProtKB-KW"/>
</dbReference>
<dbReference type="RefSeq" id="WP_350331528.1">
    <property type="nucleotide sequence ID" value="NZ_CP054719.1"/>
</dbReference>
<evidence type="ECO:0000256" key="3">
    <source>
        <dbReference type="ARBA" id="ARBA00022801"/>
    </source>
</evidence>
<evidence type="ECO:0000256" key="1">
    <source>
        <dbReference type="ARBA" id="ARBA00001946"/>
    </source>
</evidence>
<evidence type="ECO:0000256" key="4">
    <source>
        <dbReference type="ARBA" id="ARBA00022842"/>
    </source>
</evidence>